<dbReference type="GO" id="GO:0006935">
    <property type="term" value="P:chemotaxis"/>
    <property type="evidence" value="ECO:0007669"/>
    <property type="project" value="UniProtKB-KW"/>
</dbReference>
<keyword evidence="1" id="KW-0145">Chemotaxis</keyword>
<evidence type="ECO:0000313" key="3">
    <source>
        <dbReference type="EMBL" id="MPN23175.1"/>
    </source>
</evidence>
<reference evidence="3" key="1">
    <citation type="submission" date="2019-08" db="EMBL/GenBank/DDBJ databases">
        <authorList>
            <person name="Kucharzyk K."/>
            <person name="Murdoch R.W."/>
            <person name="Higgins S."/>
            <person name="Loffler F."/>
        </authorList>
    </citation>
    <scope>NUCLEOTIDE SEQUENCE</scope>
</reference>
<feature type="region of interest" description="Disordered" evidence="2">
    <location>
        <begin position="113"/>
        <end position="170"/>
    </location>
</feature>
<dbReference type="GO" id="GO:0004888">
    <property type="term" value="F:transmembrane signaling receptor activity"/>
    <property type="evidence" value="ECO:0007669"/>
    <property type="project" value="TreeGrafter"/>
</dbReference>
<evidence type="ECO:0000256" key="2">
    <source>
        <dbReference type="SAM" id="MobiDB-lite"/>
    </source>
</evidence>
<dbReference type="PANTHER" id="PTHR43531">
    <property type="entry name" value="PROTEIN ICFG"/>
    <property type="match status" value="1"/>
</dbReference>
<dbReference type="GO" id="GO:0005886">
    <property type="term" value="C:plasma membrane"/>
    <property type="evidence" value="ECO:0007669"/>
    <property type="project" value="TreeGrafter"/>
</dbReference>
<dbReference type="AlphaFoldDB" id="A0A645G954"/>
<dbReference type="EMBL" id="VSSQ01071603">
    <property type="protein sequence ID" value="MPN23175.1"/>
    <property type="molecule type" value="Genomic_DNA"/>
</dbReference>
<protein>
    <recommendedName>
        <fullName evidence="4">Methyl-accepting transducer domain-containing protein</fullName>
    </recommendedName>
</protein>
<name>A0A645G954_9ZZZZ</name>
<dbReference type="InterPro" id="IPR051310">
    <property type="entry name" value="MCP_chemotaxis"/>
</dbReference>
<proteinExistence type="predicted"/>
<organism evidence="3">
    <name type="scientific">bioreactor metagenome</name>
    <dbReference type="NCBI Taxonomy" id="1076179"/>
    <lineage>
        <taxon>unclassified sequences</taxon>
        <taxon>metagenomes</taxon>
        <taxon>ecological metagenomes</taxon>
    </lineage>
</organism>
<dbReference type="Gene3D" id="1.10.287.950">
    <property type="entry name" value="Methyl-accepting chemotaxis protein"/>
    <property type="match status" value="1"/>
</dbReference>
<dbReference type="SUPFAM" id="SSF58104">
    <property type="entry name" value="Methyl-accepting chemotaxis protein (MCP) signaling domain"/>
    <property type="match status" value="1"/>
</dbReference>
<evidence type="ECO:0000256" key="1">
    <source>
        <dbReference type="ARBA" id="ARBA00022500"/>
    </source>
</evidence>
<sequence>MKIANQTAKELDLIVGGIAKVSTLVGSIAVASNEQTTGITQINQGIMQVSSVVQTNSATSEESAAASEELSGQAELLKQQVVKFKLKKAGRSSHKEYENLEPEILRIIEDLKNKKRFSEDTSPEEAKNKEKGKGKGKEKESGKETDKTKEEKEQPNGRKIELSDMEFGKY</sequence>
<evidence type="ECO:0008006" key="4">
    <source>
        <dbReference type="Google" id="ProtNLM"/>
    </source>
</evidence>
<accession>A0A645G954</accession>
<dbReference type="PANTHER" id="PTHR43531:SF11">
    <property type="entry name" value="METHYL-ACCEPTING CHEMOTAXIS PROTEIN 3"/>
    <property type="match status" value="1"/>
</dbReference>
<gene>
    <name evidence="3" type="ORF">SDC9_170563</name>
</gene>
<comment type="caution">
    <text evidence="3">The sequence shown here is derived from an EMBL/GenBank/DDBJ whole genome shotgun (WGS) entry which is preliminary data.</text>
</comment>